<dbReference type="PANTHER" id="PTHR43072">
    <property type="entry name" value="N-ACETYLTRANSFERASE"/>
    <property type="match status" value="1"/>
</dbReference>
<dbReference type="SUPFAM" id="SSF55729">
    <property type="entry name" value="Acyl-CoA N-acyltransferases (Nat)"/>
    <property type="match status" value="1"/>
</dbReference>
<dbReference type="Pfam" id="PF00583">
    <property type="entry name" value="Acetyltransf_1"/>
    <property type="match status" value="1"/>
</dbReference>
<feature type="domain" description="N-acetyltransferase" evidence="1">
    <location>
        <begin position="149"/>
        <end position="290"/>
    </location>
</feature>
<evidence type="ECO:0000259" key="1">
    <source>
        <dbReference type="PROSITE" id="PS51186"/>
    </source>
</evidence>
<dbReference type="RefSeq" id="WP_344608032.1">
    <property type="nucleotide sequence ID" value="NZ_BAAAHE010000044.1"/>
</dbReference>
<dbReference type="Proteomes" id="UP001500957">
    <property type="component" value="Unassembled WGS sequence"/>
</dbReference>
<name>A0ABP3SBP4_9ACTN</name>
<dbReference type="PIRSF" id="PIRSF021603">
    <property type="entry name" value="UCP21603_acetyltransf"/>
    <property type="match status" value="1"/>
</dbReference>
<dbReference type="InterPro" id="IPR000182">
    <property type="entry name" value="GNAT_dom"/>
</dbReference>
<proteinExistence type="predicted"/>
<dbReference type="PROSITE" id="PS51186">
    <property type="entry name" value="GNAT"/>
    <property type="match status" value="1"/>
</dbReference>
<protein>
    <submittedName>
        <fullName evidence="2">GNAT family N-acetyltransferase</fullName>
    </submittedName>
</protein>
<dbReference type="InterPro" id="IPR016794">
    <property type="entry name" value="UCP21603_acetyltransf"/>
</dbReference>
<sequence length="290" mass="30494">MAVPVDRDTAAGAAELRVLTLADLPAALQLAEQNPIANVFVLSRLRSGGLGPTRGAAEVWGYSVDGVLRSMLYVGANVVPVQADAEAVAAFADRAARTVRRCSSIVGPADAVLPFWERVAPVWGPAREVRAAQPLMAIEAPDRSLTPDPGVRPVTRAQLDIVMPACVAMFTEEVGVSPLGGDGGLLYRCRIAELVDAGRAFARIENDQVLFKAEVGAATPAVCQVQGVWVDPAHRRQGLAAPGVAAVVELARAGIAPTVSLYVNDFNTAALATYRRVGFRQVGTFASVLF</sequence>
<gene>
    <name evidence="2" type="ORF">GCM10009547_39810</name>
</gene>
<dbReference type="InterPro" id="IPR016181">
    <property type="entry name" value="Acyl_CoA_acyltransferase"/>
</dbReference>
<dbReference type="InterPro" id="IPR025289">
    <property type="entry name" value="DUF4081"/>
</dbReference>
<dbReference type="EMBL" id="BAAAHE010000044">
    <property type="protein sequence ID" value="GAA0632046.1"/>
    <property type="molecule type" value="Genomic_DNA"/>
</dbReference>
<comment type="caution">
    <text evidence="2">The sequence shown here is derived from an EMBL/GenBank/DDBJ whole genome shotgun (WGS) entry which is preliminary data.</text>
</comment>
<organism evidence="2 3">
    <name type="scientific">Sporichthya brevicatena</name>
    <dbReference type="NCBI Taxonomy" id="171442"/>
    <lineage>
        <taxon>Bacteria</taxon>
        <taxon>Bacillati</taxon>
        <taxon>Actinomycetota</taxon>
        <taxon>Actinomycetes</taxon>
        <taxon>Sporichthyales</taxon>
        <taxon>Sporichthyaceae</taxon>
        <taxon>Sporichthya</taxon>
    </lineage>
</organism>
<dbReference type="Gene3D" id="3.40.630.30">
    <property type="match status" value="1"/>
</dbReference>
<evidence type="ECO:0000313" key="2">
    <source>
        <dbReference type="EMBL" id="GAA0632046.1"/>
    </source>
</evidence>
<keyword evidence="3" id="KW-1185">Reference proteome</keyword>
<evidence type="ECO:0000313" key="3">
    <source>
        <dbReference type="Proteomes" id="UP001500957"/>
    </source>
</evidence>
<dbReference type="Pfam" id="PF13312">
    <property type="entry name" value="DUF4081"/>
    <property type="match status" value="1"/>
</dbReference>
<reference evidence="3" key="1">
    <citation type="journal article" date="2019" name="Int. J. Syst. Evol. Microbiol.">
        <title>The Global Catalogue of Microorganisms (GCM) 10K type strain sequencing project: providing services to taxonomists for standard genome sequencing and annotation.</title>
        <authorList>
            <consortium name="The Broad Institute Genomics Platform"/>
            <consortium name="The Broad Institute Genome Sequencing Center for Infectious Disease"/>
            <person name="Wu L."/>
            <person name="Ma J."/>
        </authorList>
    </citation>
    <scope>NUCLEOTIDE SEQUENCE [LARGE SCALE GENOMIC DNA]</scope>
    <source>
        <strain evidence="3">JCM 10671</strain>
    </source>
</reference>
<dbReference type="PANTHER" id="PTHR43072:SF54">
    <property type="entry name" value="GCN5-RELATED N-ACETYLTRANSFERASE"/>
    <property type="match status" value="1"/>
</dbReference>
<accession>A0ABP3SBP4</accession>